<evidence type="ECO:0000313" key="8">
    <source>
        <dbReference type="EMBL" id="KAI9637768.1"/>
    </source>
</evidence>
<feature type="transmembrane region" description="Helical" evidence="6">
    <location>
        <begin position="315"/>
        <end position="336"/>
    </location>
</feature>
<proteinExistence type="predicted"/>
<dbReference type="PANTHER" id="PTHR43791:SF13">
    <property type="entry name" value="MAJOR FACILITATOR SUPERFAMILY (MFS) PROFILE DOMAIN-CONTAINING PROTEIN"/>
    <property type="match status" value="1"/>
</dbReference>
<dbReference type="PANTHER" id="PTHR43791">
    <property type="entry name" value="PERMEASE-RELATED"/>
    <property type="match status" value="1"/>
</dbReference>
<reference evidence="8" key="1">
    <citation type="journal article" date="2022" name="G3 (Bethesda)">
        <title>High quality genome of the basidiomycete yeast Dioszegia hungarica PDD-24b-2 isolated from cloud water.</title>
        <authorList>
            <person name="Jarrige D."/>
            <person name="Haridas S."/>
            <person name="Bleykasten-Grosshans C."/>
            <person name="Joly M."/>
            <person name="Nadalig T."/>
            <person name="Sancelme M."/>
            <person name="Vuilleumier S."/>
            <person name="Grigoriev I.V."/>
            <person name="Amato P."/>
            <person name="Bringel F."/>
        </authorList>
    </citation>
    <scope>NUCLEOTIDE SEQUENCE</scope>
    <source>
        <strain evidence="8">PDD-24b-2</strain>
    </source>
</reference>
<dbReference type="PROSITE" id="PS50850">
    <property type="entry name" value="MFS"/>
    <property type="match status" value="1"/>
</dbReference>
<dbReference type="EMBL" id="JAKWFO010000003">
    <property type="protein sequence ID" value="KAI9637768.1"/>
    <property type="molecule type" value="Genomic_DNA"/>
</dbReference>
<feature type="transmembrane region" description="Helical" evidence="6">
    <location>
        <begin position="382"/>
        <end position="402"/>
    </location>
</feature>
<keyword evidence="9" id="KW-1185">Reference proteome</keyword>
<evidence type="ECO:0000256" key="4">
    <source>
        <dbReference type="ARBA" id="ARBA00022989"/>
    </source>
</evidence>
<evidence type="ECO:0000256" key="2">
    <source>
        <dbReference type="ARBA" id="ARBA00022448"/>
    </source>
</evidence>
<feature type="transmembrane region" description="Helical" evidence="6">
    <location>
        <begin position="439"/>
        <end position="461"/>
    </location>
</feature>
<evidence type="ECO:0000256" key="1">
    <source>
        <dbReference type="ARBA" id="ARBA00004141"/>
    </source>
</evidence>
<feature type="transmembrane region" description="Helical" evidence="6">
    <location>
        <begin position="120"/>
        <end position="142"/>
    </location>
</feature>
<feature type="transmembrane region" description="Helical" evidence="6">
    <location>
        <begin position="180"/>
        <end position="201"/>
    </location>
</feature>
<organism evidence="8 9">
    <name type="scientific">Dioszegia hungarica</name>
    <dbReference type="NCBI Taxonomy" id="4972"/>
    <lineage>
        <taxon>Eukaryota</taxon>
        <taxon>Fungi</taxon>
        <taxon>Dikarya</taxon>
        <taxon>Basidiomycota</taxon>
        <taxon>Agaricomycotina</taxon>
        <taxon>Tremellomycetes</taxon>
        <taxon>Tremellales</taxon>
        <taxon>Bulleribasidiaceae</taxon>
        <taxon>Dioszegia</taxon>
    </lineage>
</organism>
<evidence type="ECO:0000256" key="6">
    <source>
        <dbReference type="SAM" id="Phobius"/>
    </source>
</evidence>
<evidence type="ECO:0000313" key="9">
    <source>
        <dbReference type="Proteomes" id="UP001164286"/>
    </source>
</evidence>
<evidence type="ECO:0000256" key="3">
    <source>
        <dbReference type="ARBA" id="ARBA00022692"/>
    </source>
</evidence>
<dbReference type="Proteomes" id="UP001164286">
    <property type="component" value="Unassembled WGS sequence"/>
</dbReference>
<comment type="subcellular location">
    <subcellularLocation>
        <location evidence="1">Membrane</location>
        <topology evidence="1">Multi-pass membrane protein</topology>
    </subcellularLocation>
</comment>
<evidence type="ECO:0000256" key="5">
    <source>
        <dbReference type="ARBA" id="ARBA00023136"/>
    </source>
</evidence>
<dbReference type="InterPro" id="IPR020846">
    <property type="entry name" value="MFS_dom"/>
</dbReference>
<keyword evidence="5 6" id="KW-0472">Membrane</keyword>
<feature type="transmembrane region" description="Helical" evidence="6">
    <location>
        <begin position="409"/>
        <end position="427"/>
    </location>
</feature>
<comment type="caution">
    <text evidence="8">The sequence shown here is derived from an EMBL/GenBank/DDBJ whole genome shotgun (WGS) entry which is preliminary data.</text>
</comment>
<feature type="transmembrane region" description="Helical" evidence="6">
    <location>
        <begin position="348"/>
        <end position="370"/>
    </location>
</feature>
<feature type="transmembrane region" description="Helical" evidence="6">
    <location>
        <begin position="473"/>
        <end position="493"/>
    </location>
</feature>
<feature type="domain" description="Major facilitator superfamily (MFS) profile" evidence="7">
    <location>
        <begin position="83"/>
        <end position="497"/>
    </location>
</feature>
<keyword evidence="3 6" id="KW-0812">Transmembrane</keyword>
<dbReference type="GO" id="GO:0016020">
    <property type="term" value="C:membrane"/>
    <property type="evidence" value="ECO:0007669"/>
    <property type="project" value="UniProtKB-SubCell"/>
</dbReference>
<dbReference type="GeneID" id="77731058"/>
<protein>
    <submittedName>
        <fullName evidence="8">Major facilitator superfamily domain-containing protein</fullName>
    </submittedName>
</protein>
<dbReference type="RefSeq" id="XP_052947545.1">
    <property type="nucleotide sequence ID" value="XM_053091853.1"/>
</dbReference>
<feature type="transmembrane region" description="Helical" evidence="6">
    <location>
        <begin position="149"/>
        <end position="168"/>
    </location>
</feature>
<dbReference type="InterPro" id="IPR011701">
    <property type="entry name" value="MFS"/>
</dbReference>
<name>A0AA38LWG6_9TREE</name>
<evidence type="ECO:0000259" key="7">
    <source>
        <dbReference type="PROSITE" id="PS50850"/>
    </source>
</evidence>
<accession>A0AA38LWG6</accession>
<sequence length="527" mass="59028">MTKDHKPVVVSDIEEALPQTTALATDVYDSKGSTDHLEKLAVEDEDPNSPFNILQRYPLLRDRSEKDLDLLNRRVRRRIDLRMMPTITLCLMINYLDRSNVTNARVAGMQRDMGMNDVQWSLGISLFYVGYMLTQLPGALLLAKYRPRIVIPLVMLGWSIPTILFPFVRSPAGFAVARFAVGFAEGPFFPAVALMTSSWYVKEELPFRMAVWHGAQTLSNVFGGPFAAAILENMDGIRGMHAWEWFMIIEGAVSIIVALAAGFLLPNWAHNTPWLTPEETEMAQYRLVLSAGGEDDSKKDMGMWAGAKLGAKDPITWLFMALHFWLLCAQSFKDFLPSILRAMSTSNLMTYLLQSPCYLLGYLAILFFGWTSGKFKDSVWHSIGPILLSAAGTVMLITSLNIGVRYTGVCFLIMGVFSGLNIQISWMTQLVPGPRHKKAAMIAIANTFGSASHWFTPYFFLTNQAPKYQFGGGLILVSIGLTILTVLATWWYVVRLNKKLDANEDGVNVDRVDRGLPPLEKGWRYPL</sequence>
<dbReference type="AlphaFoldDB" id="A0AA38LWG6"/>
<feature type="transmembrane region" description="Helical" evidence="6">
    <location>
        <begin position="245"/>
        <end position="265"/>
    </location>
</feature>
<dbReference type="GO" id="GO:0022857">
    <property type="term" value="F:transmembrane transporter activity"/>
    <property type="evidence" value="ECO:0007669"/>
    <property type="project" value="InterPro"/>
</dbReference>
<keyword evidence="4 6" id="KW-1133">Transmembrane helix</keyword>
<dbReference type="FunFam" id="1.20.1250.20:FF:000057">
    <property type="entry name" value="MFS general substrate transporter"/>
    <property type="match status" value="1"/>
</dbReference>
<dbReference type="SUPFAM" id="SSF103473">
    <property type="entry name" value="MFS general substrate transporter"/>
    <property type="match status" value="1"/>
</dbReference>
<gene>
    <name evidence="8" type="ORF">MKK02DRAFT_42140</name>
</gene>
<keyword evidence="2" id="KW-0813">Transport</keyword>
<dbReference type="InterPro" id="IPR036259">
    <property type="entry name" value="MFS_trans_sf"/>
</dbReference>
<dbReference type="Gene3D" id="1.20.1250.20">
    <property type="entry name" value="MFS general substrate transporter like domains"/>
    <property type="match status" value="1"/>
</dbReference>
<dbReference type="Pfam" id="PF07690">
    <property type="entry name" value="MFS_1"/>
    <property type="match status" value="1"/>
</dbReference>